<organism evidence="2 3">
    <name type="scientific">Frankia canadensis</name>
    <dbReference type="NCBI Taxonomy" id="1836972"/>
    <lineage>
        <taxon>Bacteria</taxon>
        <taxon>Bacillati</taxon>
        <taxon>Actinomycetota</taxon>
        <taxon>Actinomycetes</taxon>
        <taxon>Frankiales</taxon>
        <taxon>Frankiaceae</taxon>
        <taxon>Frankia</taxon>
    </lineage>
</organism>
<proteinExistence type="predicted"/>
<accession>A0A2I2L1P5</accession>
<sequence>MAAELLPAGVASAAPAGENGVLSHLGRAPPQSPAPQVALRSARGPGPKSNGLLRPGDKISTAKRNKAQRIDHGYQVVLEGILAASFHSEVISGLLQAHRGRSFVFYLDVCFRGDAASARHPPPGGGVQRRGHAVSNAPEREINRDRSAGLGLGQAALSPGPGGASAELGEEALGVDSGVAAAGDVVGAEVTVGLVAVEHVEQ</sequence>
<keyword evidence="3" id="KW-1185">Reference proteome</keyword>
<reference evidence="2 3" key="1">
    <citation type="submission" date="2017-06" db="EMBL/GenBank/DDBJ databases">
        <authorList>
            <person name="Kim H.J."/>
            <person name="Triplett B.A."/>
        </authorList>
    </citation>
    <scope>NUCLEOTIDE SEQUENCE [LARGE SCALE GENOMIC DNA]</scope>
    <source>
        <strain evidence="2">FRACA_ARgP5</strain>
    </source>
</reference>
<name>A0A2I2L1P5_9ACTN</name>
<dbReference type="AlphaFoldDB" id="A0A2I2L1P5"/>
<evidence type="ECO:0000313" key="2">
    <source>
        <dbReference type="EMBL" id="SNQ51829.1"/>
    </source>
</evidence>
<feature type="region of interest" description="Disordered" evidence="1">
    <location>
        <begin position="118"/>
        <end position="142"/>
    </location>
</feature>
<protein>
    <submittedName>
        <fullName evidence="2">Uncharacterized protein</fullName>
    </submittedName>
</protein>
<dbReference type="Proteomes" id="UP000234331">
    <property type="component" value="Unassembled WGS sequence"/>
</dbReference>
<feature type="region of interest" description="Disordered" evidence="1">
    <location>
        <begin position="19"/>
        <end position="66"/>
    </location>
</feature>
<evidence type="ECO:0000256" key="1">
    <source>
        <dbReference type="SAM" id="MobiDB-lite"/>
    </source>
</evidence>
<evidence type="ECO:0000313" key="3">
    <source>
        <dbReference type="Proteomes" id="UP000234331"/>
    </source>
</evidence>
<gene>
    <name evidence="2" type="ORF">FRACA_810020</name>
</gene>
<dbReference type="EMBL" id="FZMO01000549">
    <property type="protein sequence ID" value="SNQ51829.1"/>
    <property type="molecule type" value="Genomic_DNA"/>
</dbReference>